<evidence type="ECO:0000313" key="3">
    <source>
        <dbReference type="WBParaSite" id="Hba_04441"/>
    </source>
</evidence>
<evidence type="ECO:0000256" key="1">
    <source>
        <dbReference type="SAM" id="Phobius"/>
    </source>
</evidence>
<reference evidence="3" key="1">
    <citation type="submission" date="2016-11" db="UniProtKB">
        <authorList>
            <consortium name="WormBaseParasite"/>
        </authorList>
    </citation>
    <scope>IDENTIFICATION</scope>
</reference>
<name>A0A1I7WHG8_HETBA</name>
<feature type="transmembrane region" description="Helical" evidence="1">
    <location>
        <begin position="6"/>
        <end position="26"/>
    </location>
</feature>
<dbReference type="AlphaFoldDB" id="A0A1I7WHG8"/>
<keyword evidence="1" id="KW-0812">Transmembrane</keyword>
<keyword evidence="2" id="KW-1185">Reference proteome</keyword>
<dbReference type="Proteomes" id="UP000095283">
    <property type="component" value="Unplaced"/>
</dbReference>
<keyword evidence="1" id="KW-0472">Membrane</keyword>
<organism evidence="2 3">
    <name type="scientific">Heterorhabditis bacteriophora</name>
    <name type="common">Entomopathogenic nematode worm</name>
    <dbReference type="NCBI Taxonomy" id="37862"/>
    <lineage>
        <taxon>Eukaryota</taxon>
        <taxon>Metazoa</taxon>
        <taxon>Ecdysozoa</taxon>
        <taxon>Nematoda</taxon>
        <taxon>Chromadorea</taxon>
        <taxon>Rhabditida</taxon>
        <taxon>Rhabditina</taxon>
        <taxon>Rhabditomorpha</taxon>
        <taxon>Strongyloidea</taxon>
        <taxon>Heterorhabditidae</taxon>
        <taxon>Heterorhabditis</taxon>
    </lineage>
</organism>
<proteinExistence type="predicted"/>
<dbReference type="WBParaSite" id="Hba_04441">
    <property type="protein sequence ID" value="Hba_04441"/>
    <property type="gene ID" value="Hba_04441"/>
</dbReference>
<accession>A0A1I7WHG8</accession>
<evidence type="ECO:0000313" key="2">
    <source>
        <dbReference type="Proteomes" id="UP000095283"/>
    </source>
</evidence>
<protein>
    <submittedName>
        <fullName evidence="3">Holin</fullName>
    </submittedName>
</protein>
<sequence length="30" mass="3363">MTIKNYLPIVISCISAIIIMLVRYLADTPP</sequence>
<keyword evidence="1" id="KW-1133">Transmembrane helix</keyword>